<sequence length="133" mass="13767">MDPQDQWKDRPQVDPVTGQPAPPTEVRETRASRSTWPLLVILLAGLVLALIAWLPAELTRDAEDTPTSSTTTTTQPSTDQPATSGEATPPAGGTTSGTTQETAPPAPEAQPQPTTPAPAPGGTTTQPQTPPAQ</sequence>
<proteinExistence type="predicted"/>
<feature type="compositionally biased region" description="Low complexity" evidence="1">
    <location>
        <begin position="65"/>
        <end position="103"/>
    </location>
</feature>
<dbReference type="EMBL" id="LPUX01000053">
    <property type="protein sequence ID" value="OAP40989.1"/>
    <property type="molecule type" value="Genomic_DNA"/>
</dbReference>
<evidence type="ECO:0000313" key="3">
    <source>
        <dbReference type="EMBL" id="OAP40989.1"/>
    </source>
</evidence>
<feature type="compositionally biased region" description="Basic and acidic residues" evidence="1">
    <location>
        <begin position="1"/>
        <end position="12"/>
    </location>
</feature>
<gene>
    <name evidence="3" type="ORF">AU381_03635</name>
</gene>
<dbReference type="AlphaFoldDB" id="A0A178Y083"/>
<reference evidence="3 4" key="1">
    <citation type="journal article" date="2016" name="Int. J. Syst. Evol. Microbiol.">
        <title>Ensifer glycinis sp. nov., an novel rhizobial species associated with Glycine spp.</title>
        <authorList>
            <person name="Yan H."/>
            <person name="Yan J."/>
            <person name="Sui X.H."/>
            <person name="Wang E.T."/>
            <person name="Chen W.X."/>
            <person name="Zhang X.X."/>
            <person name="Chen W.F."/>
        </authorList>
    </citation>
    <scope>NUCLEOTIDE SEQUENCE [LARGE SCALE GENOMIC DNA]</scope>
    <source>
        <strain evidence="3 4">CCBAU 23380</strain>
    </source>
</reference>
<dbReference type="RefSeq" id="WP_064241294.1">
    <property type="nucleotide sequence ID" value="NZ_LPUX01000053.1"/>
</dbReference>
<keyword evidence="2" id="KW-1133">Transmembrane helix</keyword>
<feature type="transmembrane region" description="Helical" evidence="2">
    <location>
        <begin position="36"/>
        <end position="56"/>
    </location>
</feature>
<evidence type="ECO:0000256" key="1">
    <source>
        <dbReference type="SAM" id="MobiDB-lite"/>
    </source>
</evidence>
<dbReference type="Proteomes" id="UP000094025">
    <property type="component" value="Unassembled WGS sequence"/>
</dbReference>
<feature type="region of interest" description="Disordered" evidence="1">
    <location>
        <begin position="1"/>
        <end position="35"/>
    </location>
</feature>
<keyword evidence="4" id="KW-1185">Reference proteome</keyword>
<evidence type="ECO:0000256" key="2">
    <source>
        <dbReference type="SAM" id="Phobius"/>
    </source>
</evidence>
<dbReference type="STRING" id="1472378.AU381_03635"/>
<keyword evidence="2" id="KW-0812">Transmembrane</keyword>
<dbReference type="OrthoDB" id="8283689at2"/>
<organism evidence="3 4">
    <name type="scientific">Sinorhizobium glycinis</name>
    <dbReference type="NCBI Taxonomy" id="1472378"/>
    <lineage>
        <taxon>Bacteria</taxon>
        <taxon>Pseudomonadati</taxon>
        <taxon>Pseudomonadota</taxon>
        <taxon>Alphaproteobacteria</taxon>
        <taxon>Hyphomicrobiales</taxon>
        <taxon>Rhizobiaceae</taxon>
        <taxon>Sinorhizobium/Ensifer group</taxon>
        <taxon>Sinorhizobium</taxon>
    </lineage>
</organism>
<evidence type="ECO:0000313" key="4">
    <source>
        <dbReference type="Proteomes" id="UP000094025"/>
    </source>
</evidence>
<keyword evidence="2" id="KW-0472">Membrane</keyword>
<name>A0A178Y083_9HYPH</name>
<comment type="caution">
    <text evidence="3">The sequence shown here is derived from an EMBL/GenBank/DDBJ whole genome shotgun (WGS) entry which is preliminary data.</text>
</comment>
<feature type="compositionally biased region" description="Pro residues" evidence="1">
    <location>
        <begin position="104"/>
        <end position="119"/>
    </location>
</feature>
<protein>
    <submittedName>
        <fullName evidence="3">Uncharacterized protein</fullName>
    </submittedName>
</protein>
<feature type="region of interest" description="Disordered" evidence="1">
    <location>
        <begin position="58"/>
        <end position="133"/>
    </location>
</feature>
<accession>A0A178Y083</accession>